<dbReference type="RefSeq" id="WP_121021135.1">
    <property type="nucleotide sequence ID" value="NZ_RCCE01000001.1"/>
</dbReference>
<dbReference type="GO" id="GO:0003824">
    <property type="term" value="F:catalytic activity"/>
    <property type="evidence" value="ECO:0007669"/>
    <property type="project" value="InterPro"/>
</dbReference>
<accession>A0A497X4P1</accession>
<dbReference type="InterPro" id="IPR047971">
    <property type="entry name" value="ExeM-like"/>
</dbReference>
<organism evidence="3 4">
    <name type="scientific">Litoreibacter meonggei</name>
    <dbReference type="NCBI Taxonomy" id="1049199"/>
    <lineage>
        <taxon>Bacteria</taxon>
        <taxon>Pseudomonadati</taxon>
        <taxon>Pseudomonadota</taxon>
        <taxon>Alphaproteobacteria</taxon>
        <taxon>Rhodobacterales</taxon>
        <taxon>Roseobacteraceae</taxon>
        <taxon>Litoreibacter</taxon>
    </lineage>
</organism>
<dbReference type="CDD" id="cd04486">
    <property type="entry name" value="YhcR_OBF_like"/>
    <property type="match status" value="1"/>
</dbReference>
<dbReference type="PANTHER" id="PTHR42834:SF1">
    <property type="entry name" value="ENDONUCLEASE_EXONUCLEASE_PHOSPHATASE FAMILY PROTEIN (AFU_ORTHOLOGUE AFUA_3G09210)"/>
    <property type="match status" value="1"/>
</dbReference>
<sequence>MSLIITGVLDGPLSGGLPKAVELFVTTDISDLSIYGVGSANNGDGSDGEEFTFPSVAAAAGTYIYISSETPGFTEFMGFAPDYTDSALSVNGDDAIELFQNGTVIDLFGDINVDGTGQAWEYLDGWTARNPGSTASASFDISQWSFSGPNAFDGQATNASASTPFPTASFETTPPEPTFVINEIDSDQNSTDSAEFIEIYDGGVGNASLDGLTVVLYNGNGDADYDVISLDGFSTNADGFFVIGSANVPNVDLIEFTTNGLQNGADAVALYDGPAPDAATTDNLLDAIVYGANDPDDVGLLAALGQSVQADEGANGNVTGDALARQPDGTGEFTAQAPTPGATNFIAPPTEITLISEIQGAGGTGDLAEIGVDDRSALEGQIVTVRAIVTADFQDGLLGSQGDLNGFYIQEEEIDYDFDDLSSEGIFIFDGSAPLVDVNIGDLVEITGTVGENFGQTQISATAVAVLETDQLAPTAVDVAFPTANVMQDSNGNYVANLEAYEGMLVNVAQDMTVSELFNLDRFGQYNVSADGRPVQFTQENDPDTAGFEQHLQDVAARTLVLDDGLSGQNPDQLNIIDGNDGILTAEDSFRMGDVISSIEGVVGYSFGEFRINAAEGVYEQSNPRPDTPEDIGGNFKVASLNVLNYFTTIDVTGATTDNGSDPRGADTPEEFERQADKLVNAIVAIDADVLGLVELENDFAGDTFAIKDIVDRVNAELGSEVYGFVDPGQEFVGGDAISNGLIYKVQEVGLQGDMAILETFEGRDFIDPLGAGRGLNRPAIAQTFEDLDTGQTLTVSVNHLKSKGSLSGIDADEAQGDGQGNNNATRTEAASILADWMNSDPTGQGSSNSLILGDLNAYAREDPLTTLSDAGFTDLAAAELGEDAYSYVFDGQIGTLDYVLANDALADSVVGVTEWHVNSDEADALDYNLDFGRDPTLFDGDTAARNSDHDPVIVSFDFAPVYNMIAGTNRRDFLFGTEGRDQIDAMNGNDFVLAGGGDDLIFGGRGRDTIVAGDGNDEIDGGRGNDFVFGGAGDDIIHAGDGRRDFVIGGDGADTFVFSAALAEDGARDKTVIADFDVTEDVIDLGGAEISSVREFHSFVRINLDGGRDKIDLLGVSDFDDITFVNELLIG</sequence>
<evidence type="ECO:0000313" key="4">
    <source>
        <dbReference type="Proteomes" id="UP000269157"/>
    </source>
</evidence>
<dbReference type="NCBIfam" id="NF033681">
    <property type="entry name" value="ExeM_NucH_DNase"/>
    <property type="match status" value="1"/>
</dbReference>
<feature type="domain" description="Endonuclease/exonuclease/phosphatase" evidence="2">
    <location>
        <begin position="666"/>
        <end position="921"/>
    </location>
</feature>
<protein>
    <submittedName>
        <fullName evidence="3">Putative extracellular nuclease</fullName>
    </submittedName>
</protein>
<feature type="region of interest" description="Disordered" evidence="1">
    <location>
        <begin position="315"/>
        <end position="342"/>
    </location>
</feature>
<dbReference type="PANTHER" id="PTHR42834">
    <property type="entry name" value="ENDONUCLEASE/EXONUCLEASE/PHOSPHATASE FAMILY PROTEIN (AFU_ORTHOLOGUE AFUA_3G09210)"/>
    <property type="match status" value="1"/>
</dbReference>
<gene>
    <name evidence="3" type="ORF">BCF46_0367</name>
</gene>
<keyword evidence="4" id="KW-1185">Reference proteome</keyword>
<dbReference type="EMBL" id="RCCE01000001">
    <property type="protein sequence ID" value="RLJ60170.1"/>
    <property type="molecule type" value="Genomic_DNA"/>
</dbReference>
<dbReference type="Gene3D" id="3.60.10.10">
    <property type="entry name" value="Endonuclease/exonuclease/phosphatase"/>
    <property type="match status" value="1"/>
</dbReference>
<dbReference type="InterPro" id="IPR011049">
    <property type="entry name" value="Serralysin-like_metalloprot_C"/>
</dbReference>
<dbReference type="GO" id="GO:0005509">
    <property type="term" value="F:calcium ion binding"/>
    <property type="evidence" value="ECO:0007669"/>
    <property type="project" value="InterPro"/>
</dbReference>
<dbReference type="Pfam" id="PF03372">
    <property type="entry name" value="Exo_endo_phos"/>
    <property type="match status" value="1"/>
</dbReference>
<dbReference type="SUPFAM" id="SSF56219">
    <property type="entry name" value="DNase I-like"/>
    <property type="match status" value="1"/>
</dbReference>
<dbReference type="SUPFAM" id="SSF51120">
    <property type="entry name" value="beta-Roll"/>
    <property type="match status" value="1"/>
</dbReference>
<proteinExistence type="predicted"/>
<evidence type="ECO:0000256" key="1">
    <source>
        <dbReference type="SAM" id="MobiDB-lite"/>
    </source>
</evidence>
<dbReference type="Proteomes" id="UP000269157">
    <property type="component" value="Unassembled WGS sequence"/>
</dbReference>
<dbReference type="InterPro" id="IPR005135">
    <property type="entry name" value="Endo/exonuclease/phosphatase"/>
</dbReference>
<comment type="caution">
    <text evidence="3">The sequence shown here is derived from an EMBL/GenBank/DDBJ whole genome shotgun (WGS) entry which is preliminary data.</text>
</comment>
<dbReference type="InterPro" id="IPR018511">
    <property type="entry name" value="Hemolysin-typ_Ca-bd_CS"/>
</dbReference>
<evidence type="ECO:0000259" key="2">
    <source>
        <dbReference type="Pfam" id="PF03372"/>
    </source>
</evidence>
<name>A0A497X4P1_9RHOB</name>
<evidence type="ECO:0000313" key="3">
    <source>
        <dbReference type="EMBL" id="RLJ60170.1"/>
    </source>
</evidence>
<dbReference type="PRINTS" id="PR00313">
    <property type="entry name" value="CABNDNGRPT"/>
</dbReference>
<dbReference type="AlphaFoldDB" id="A0A497X4P1"/>
<dbReference type="OrthoDB" id="9773411at2"/>
<reference evidence="3 4" key="1">
    <citation type="submission" date="2018-10" db="EMBL/GenBank/DDBJ databases">
        <title>Genomic Encyclopedia of Archaeal and Bacterial Type Strains, Phase II (KMG-II): from individual species to whole genera.</title>
        <authorList>
            <person name="Goeker M."/>
        </authorList>
    </citation>
    <scope>NUCLEOTIDE SEQUENCE [LARGE SCALE GENOMIC DNA]</scope>
    <source>
        <strain evidence="3 4">DSM 29466</strain>
    </source>
</reference>
<dbReference type="InterPro" id="IPR001343">
    <property type="entry name" value="Hemolysn_Ca-bd"/>
</dbReference>
<dbReference type="InterPro" id="IPR036691">
    <property type="entry name" value="Endo/exonu/phosph_ase_sf"/>
</dbReference>
<dbReference type="Pfam" id="PF00353">
    <property type="entry name" value="HemolysinCabind"/>
    <property type="match status" value="2"/>
</dbReference>
<dbReference type="PROSITE" id="PS00330">
    <property type="entry name" value="HEMOLYSIN_CALCIUM"/>
    <property type="match status" value="1"/>
</dbReference>
<dbReference type="Gene3D" id="2.150.10.10">
    <property type="entry name" value="Serralysin-like metalloprotease, C-terminal"/>
    <property type="match status" value="2"/>
</dbReference>